<sequence>MDIFGFVVPTSAIWVFALVIVILIVAFIVKGFIEEMKR</sequence>
<dbReference type="EMBL" id="CP001684">
    <property type="protein sequence ID" value="ACV21244.1"/>
    <property type="molecule type" value="Genomic_DNA"/>
</dbReference>
<keyword evidence="1" id="KW-0472">Membrane</keyword>
<dbReference type="HOGENOM" id="CLU_219390_0_0_11"/>
<reference evidence="2 3" key="1">
    <citation type="journal article" date="2009" name="Stand. Genomic Sci.">
        <title>Complete genome sequence of Slackia heliotrinireducens type strain (RHS 1).</title>
        <authorList>
            <person name="Pukall R."/>
            <person name="Lapidus A."/>
            <person name="Nolan M."/>
            <person name="Copeland A."/>
            <person name="Glavina Del Rio T."/>
            <person name="Lucas S."/>
            <person name="Chen F."/>
            <person name="Tice H."/>
            <person name="Cheng J.F."/>
            <person name="Chertkov O."/>
            <person name="Bruce D."/>
            <person name="Goodwin L."/>
            <person name="Kuske C."/>
            <person name="Brettin T."/>
            <person name="Detter J.C."/>
            <person name="Han C."/>
            <person name="Pitluck S."/>
            <person name="Pati A."/>
            <person name="Mavrommatis K."/>
            <person name="Ivanova N."/>
            <person name="Ovchinnikova G."/>
            <person name="Chen A."/>
            <person name="Palaniappan K."/>
            <person name="Schneider S."/>
            <person name="Rohde M."/>
            <person name="Chain P."/>
            <person name="D'haeseleer P."/>
            <person name="Goker M."/>
            <person name="Bristow J."/>
            <person name="Eisen J.A."/>
            <person name="Markowitz V."/>
            <person name="Kyrpides N.C."/>
            <person name="Klenk H.P."/>
            <person name="Hugenholtz P."/>
        </authorList>
    </citation>
    <scope>NUCLEOTIDE SEQUENCE [LARGE SCALE GENOMIC DNA]</scope>
    <source>
        <strain evidence="3">ATCC 29202 / DSM 20476 / NCTC 11029 / RHS 1</strain>
    </source>
</reference>
<dbReference type="KEGG" id="shi:Shel_01730"/>
<proteinExistence type="predicted"/>
<keyword evidence="1" id="KW-1133">Transmembrane helix</keyword>
<dbReference type="STRING" id="471855.Shel_01730"/>
<organism evidence="2 3">
    <name type="scientific">Slackia heliotrinireducens (strain ATCC 29202 / DSM 20476 / NCTC 11029 / RHS 1)</name>
    <name type="common">Peptococcus heliotrinreducens</name>
    <dbReference type="NCBI Taxonomy" id="471855"/>
    <lineage>
        <taxon>Bacteria</taxon>
        <taxon>Bacillati</taxon>
        <taxon>Actinomycetota</taxon>
        <taxon>Coriobacteriia</taxon>
        <taxon>Eggerthellales</taxon>
        <taxon>Eggerthellaceae</taxon>
        <taxon>Slackia</taxon>
    </lineage>
</organism>
<evidence type="ECO:0000313" key="2">
    <source>
        <dbReference type="EMBL" id="ACV21244.1"/>
    </source>
</evidence>
<evidence type="ECO:0000313" key="3">
    <source>
        <dbReference type="Proteomes" id="UP000002026"/>
    </source>
</evidence>
<protein>
    <submittedName>
        <fullName evidence="2">Uncharacterized protein</fullName>
    </submittedName>
</protein>
<dbReference type="AlphaFoldDB" id="C7N1F2"/>
<dbReference type="Proteomes" id="UP000002026">
    <property type="component" value="Chromosome"/>
</dbReference>
<gene>
    <name evidence="2" type="ordered locus">Shel_01730</name>
</gene>
<feature type="transmembrane region" description="Helical" evidence="1">
    <location>
        <begin position="12"/>
        <end position="33"/>
    </location>
</feature>
<name>C7N1F2_SLAHD</name>
<evidence type="ECO:0000256" key="1">
    <source>
        <dbReference type="SAM" id="Phobius"/>
    </source>
</evidence>
<keyword evidence="1" id="KW-0812">Transmembrane</keyword>
<keyword evidence="3" id="KW-1185">Reference proteome</keyword>
<accession>C7N1F2</accession>